<evidence type="ECO:0000259" key="10">
    <source>
        <dbReference type="PROSITE" id="PS50850"/>
    </source>
</evidence>
<feature type="region of interest" description="Disordered" evidence="8">
    <location>
        <begin position="1"/>
        <end position="24"/>
    </location>
</feature>
<comment type="similarity">
    <text evidence="2 7">Belongs to the major facilitator superfamily. Sugar transporter (TC 2.A.1.1) family.</text>
</comment>
<evidence type="ECO:0000256" key="1">
    <source>
        <dbReference type="ARBA" id="ARBA00004141"/>
    </source>
</evidence>
<keyword evidence="12" id="KW-1185">Reference proteome</keyword>
<dbReference type="InterPro" id="IPR005828">
    <property type="entry name" value="MFS_sugar_transport-like"/>
</dbReference>
<protein>
    <recommendedName>
        <fullName evidence="10">Major facilitator superfamily (MFS) profile domain-containing protein</fullName>
    </recommendedName>
</protein>
<dbReference type="Gene3D" id="1.20.1250.20">
    <property type="entry name" value="MFS general substrate transporter like domains"/>
    <property type="match status" value="1"/>
</dbReference>
<dbReference type="InterPro" id="IPR050814">
    <property type="entry name" value="Myo-inositol_Transporter"/>
</dbReference>
<feature type="transmembrane region" description="Helical" evidence="9">
    <location>
        <begin position="491"/>
        <end position="510"/>
    </location>
</feature>
<dbReference type="PROSITE" id="PS50850">
    <property type="entry name" value="MFS"/>
    <property type="match status" value="1"/>
</dbReference>
<feature type="transmembrane region" description="Helical" evidence="9">
    <location>
        <begin position="74"/>
        <end position="92"/>
    </location>
</feature>
<dbReference type="PANTHER" id="PTHR48020">
    <property type="entry name" value="PROTON MYO-INOSITOL COTRANSPORTER"/>
    <property type="match status" value="1"/>
</dbReference>
<dbReference type="InterPro" id="IPR003663">
    <property type="entry name" value="Sugar/inositol_transpt"/>
</dbReference>
<feature type="transmembrane region" description="Helical" evidence="9">
    <location>
        <begin position="425"/>
        <end position="447"/>
    </location>
</feature>
<feature type="transmembrane region" description="Helical" evidence="9">
    <location>
        <begin position="391"/>
        <end position="413"/>
    </location>
</feature>
<feature type="transmembrane region" description="Helical" evidence="9">
    <location>
        <begin position="232"/>
        <end position="253"/>
    </location>
</feature>
<feature type="transmembrane region" description="Helical" evidence="9">
    <location>
        <begin position="459"/>
        <end position="479"/>
    </location>
</feature>
<organism evidence="11 12">
    <name type="scientific">Zasmidium cellare</name>
    <name type="common">Wine cellar mold</name>
    <name type="synonym">Racodium cellare</name>
    <dbReference type="NCBI Taxonomy" id="395010"/>
    <lineage>
        <taxon>Eukaryota</taxon>
        <taxon>Fungi</taxon>
        <taxon>Dikarya</taxon>
        <taxon>Ascomycota</taxon>
        <taxon>Pezizomycotina</taxon>
        <taxon>Dothideomycetes</taxon>
        <taxon>Dothideomycetidae</taxon>
        <taxon>Mycosphaerellales</taxon>
        <taxon>Mycosphaerellaceae</taxon>
        <taxon>Zasmidium</taxon>
    </lineage>
</organism>
<comment type="subcellular location">
    <subcellularLocation>
        <location evidence="1">Membrane</location>
        <topology evidence="1">Multi-pass membrane protein</topology>
    </subcellularLocation>
</comment>
<feature type="transmembrane region" description="Helical" evidence="9">
    <location>
        <begin position="363"/>
        <end position="384"/>
    </location>
</feature>
<proteinExistence type="inferred from homology"/>
<evidence type="ECO:0000313" key="12">
    <source>
        <dbReference type="Proteomes" id="UP001305779"/>
    </source>
</evidence>
<feature type="transmembrane region" description="Helical" evidence="9">
    <location>
        <begin position="112"/>
        <end position="134"/>
    </location>
</feature>
<name>A0ABR0DXM4_ZASCE</name>
<feature type="transmembrane region" description="Helical" evidence="9">
    <location>
        <begin position="204"/>
        <end position="226"/>
    </location>
</feature>
<dbReference type="InterPro" id="IPR005829">
    <property type="entry name" value="Sugar_transporter_CS"/>
</dbReference>
<dbReference type="PRINTS" id="PR00171">
    <property type="entry name" value="SUGRTRNSPORT"/>
</dbReference>
<evidence type="ECO:0000256" key="2">
    <source>
        <dbReference type="ARBA" id="ARBA00010992"/>
    </source>
</evidence>
<keyword evidence="6 9" id="KW-0472">Membrane</keyword>
<feature type="transmembrane region" description="Helical" evidence="9">
    <location>
        <begin position="174"/>
        <end position="192"/>
    </location>
</feature>
<feature type="transmembrane region" description="Helical" evidence="9">
    <location>
        <begin position="325"/>
        <end position="348"/>
    </location>
</feature>
<evidence type="ECO:0000256" key="6">
    <source>
        <dbReference type="ARBA" id="ARBA00023136"/>
    </source>
</evidence>
<evidence type="ECO:0000256" key="3">
    <source>
        <dbReference type="ARBA" id="ARBA00022448"/>
    </source>
</evidence>
<dbReference type="PANTHER" id="PTHR48020:SF9">
    <property type="entry name" value="MAJOR FACILITATOR SUPERFAMILY (MFS) PROFILE DOMAIN-CONTAINING PROTEIN"/>
    <property type="match status" value="1"/>
</dbReference>
<accession>A0ABR0DXM4</accession>
<feature type="transmembrane region" description="Helical" evidence="9">
    <location>
        <begin position="146"/>
        <end position="168"/>
    </location>
</feature>
<dbReference type="NCBIfam" id="TIGR00879">
    <property type="entry name" value="SP"/>
    <property type="match status" value="1"/>
</dbReference>
<keyword evidence="4 9" id="KW-0812">Transmembrane</keyword>
<dbReference type="InterPro" id="IPR020846">
    <property type="entry name" value="MFS_dom"/>
</dbReference>
<feature type="domain" description="Major facilitator superfamily (MFS) profile" evidence="10">
    <location>
        <begin position="79"/>
        <end position="515"/>
    </location>
</feature>
<dbReference type="InterPro" id="IPR036259">
    <property type="entry name" value="MFS_trans_sf"/>
</dbReference>
<evidence type="ECO:0000256" key="4">
    <source>
        <dbReference type="ARBA" id="ARBA00022692"/>
    </source>
</evidence>
<sequence>MDSPGKPSAMDVTPAFTLQDPTKHDDVQKIEHETGQIITDETSRIETLMNEMEQQDQTTQQKPRLFKFSPKTSHMTWFIAAFSSMGGLLFGLDQSLISGANLFYPTALGLDAHQVSLVNAAMPLGAVGGAILLIPSNEYLGRRKAIILSTILYTVGPALQAGAFSYGLIVAGRVVMGLGVGIETGTVPVYVAETVESRLRGNMVSLYQFNIALGEVFGYVVAAIFLNVRGNWRFMLGSSVVFSTAMFLGMLILPESPRYLMHKNKTLEAYRVWKRLRDIASPESQQEFFLMKEVVGTEAGQMREKSNRTRFVWLDFFTVPRARRAIVYANIMILLGQFVGINGIMYYMGVLMKQIGFSEANSTYMSLVGGGSLFLGTIPAIFYMERFGRRFWALTMLPGFFIGLLITGISYLYNPTQNVRAAEGLYLTGLILYMAFYGPYACLTWVIPSEVYPTYLRSYGMATSDGMVFLGSFIITYNFTSMQEAMTKTGLTLGFFGGIAVLGWFYQLFFMPETQNLKLEEIDAVFSLPTSELVRRNWKSSVQTVSNLVHRRHISGTEDSDRRISGQKE</sequence>
<dbReference type="EMBL" id="JAXOVC010000015">
    <property type="protein sequence ID" value="KAK4493909.1"/>
    <property type="molecule type" value="Genomic_DNA"/>
</dbReference>
<evidence type="ECO:0000256" key="8">
    <source>
        <dbReference type="SAM" id="MobiDB-lite"/>
    </source>
</evidence>
<evidence type="ECO:0000256" key="9">
    <source>
        <dbReference type="SAM" id="Phobius"/>
    </source>
</evidence>
<dbReference type="SUPFAM" id="SSF103473">
    <property type="entry name" value="MFS general substrate transporter"/>
    <property type="match status" value="1"/>
</dbReference>
<comment type="caution">
    <text evidence="11">The sequence shown here is derived from an EMBL/GenBank/DDBJ whole genome shotgun (WGS) entry which is preliminary data.</text>
</comment>
<dbReference type="Pfam" id="PF00083">
    <property type="entry name" value="Sugar_tr"/>
    <property type="match status" value="1"/>
</dbReference>
<evidence type="ECO:0000256" key="7">
    <source>
        <dbReference type="RuleBase" id="RU003346"/>
    </source>
</evidence>
<keyword evidence="3 7" id="KW-0813">Transport</keyword>
<evidence type="ECO:0000256" key="5">
    <source>
        <dbReference type="ARBA" id="ARBA00022989"/>
    </source>
</evidence>
<dbReference type="PROSITE" id="PS00216">
    <property type="entry name" value="SUGAR_TRANSPORT_1"/>
    <property type="match status" value="1"/>
</dbReference>
<dbReference type="Proteomes" id="UP001305779">
    <property type="component" value="Unassembled WGS sequence"/>
</dbReference>
<gene>
    <name evidence="11" type="ORF">PRZ48_015094</name>
</gene>
<keyword evidence="5 9" id="KW-1133">Transmembrane helix</keyword>
<reference evidence="11 12" key="1">
    <citation type="journal article" date="2023" name="G3 (Bethesda)">
        <title>A chromosome-level genome assembly of Zasmidium syzygii isolated from banana leaves.</title>
        <authorList>
            <person name="van Westerhoven A.C."/>
            <person name="Mehrabi R."/>
            <person name="Talebi R."/>
            <person name="Steentjes M.B.F."/>
            <person name="Corcolon B."/>
            <person name="Chong P.A."/>
            <person name="Kema G.H.J."/>
            <person name="Seidl M.F."/>
        </authorList>
    </citation>
    <scope>NUCLEOTIDE SEQUENCE [LARGE SCALE GENOMIC DNA]</scope>
    <source>
        <strain evidence="11 12">P124</strain>
    </source>
</reference>
<dbReference type="PROSITE" id="PS00217">
    <property type="entry name" value="SUGAR_TRANSPORT_2"/>
    <property type="match status" value="1"/>
</dbReference>
<evidence type="ECO:0000313" key="11">
    <source>
        <dbReference type="EMBL" id="KAK4493909.1"/>
    </source>
</evidence>